<proteinExistence type="predicted"/>
<dbReference type="SUPFAM" id="SSF50965">
    <property type="entry name" value="Galactose oxidase, central domain"/>
    <property type="match status" value="1"/>
</dbReference>
<dbReference type="PANTHER" id="PTHR36220:SF1">
    <property type="entry name" value="GAMMA TUBULIN COMPLEX COMPONENT C-TERMINAL DOMAIN-CONTAINING PROTEIN"/>
    <property type="match status" value="1"/>
</dbReference>
<dbReference type="InterPro" id="IPR013519">
    <property type="entry name" value="Int_alpha_beta-p"/>
</dbReference>
<feature type="transmembrane region" description="Helical" evidence="5">
    <location>
        <begin position="20"/>
        <end position="37"/>
    </location>
</feature>
<evidence type="ECO:0000256" key="1">
    <source>
        <dbReference type="ARBA" id="ARBA00022729"/>
    </source>
</evidence>
<keyword evidence="5" id="KW-0472">Membrane</keyword>
<dbReference type="OrthoDB" id="9782766at2"/>
<keyword evidence="5" id="KW-0812">Transmembrane</keyword>
<feature type="compositionally biased region" description="Polar residues" evidence="4">
    <location>
        <begin position="514"/>
        <end position="530"/>
    </location>
</feature>
<dbReference type="EMBL" id="RQFA01000037">
    <property type="protein sequence ID" value="TGK34606.1"/>
    <property type="molecule type" value="Genomic_DNA"/>
</dbReference>
<keyword evidence="1" id="KW-0732">Signal</keyword>
<dbReference type="SMART" id="SM00191">
    <property type="entry name" value="Int_alpha"/>
    <property type="match status" value="5"/>
</dbReference>
<keyword evidence="7" id="KW-1185">Reference proteome</keyword>
<evidence type="ECO:0000256" key="4">
    <source>
        <dbReference type="SAM" id="MobiDB-lite"/>
    </source>
</evidence>
<accession>A0A5F1Z1Y0</accession>
<comment type="caution">
    <text evidence="6">The sequence shown here is derived from an EMBL/GenBank/DDBJ whole genome shotgun (WGS) entry which is preliminary data.</text>
</comment>
<organism evidence="6 7">
    <name type="scientific">Leptospira gomenensis</name>
    <dbReference type="NCBI Taxonomy" id="2484974"/>
    <lineage>
        <taxon>Bacteria</taxon>
        <taxon>Pseudomonadati</taxon>
        <taxon>Spirochaetota</taxon>
        <taxon>Spirochaetia</taxon>
        <taxon>Leptospirales</taxon>
        <taxon>Leptospiraceae</taxon>
        <taxon>Leptospira</taxon>
    </lineage>
</organism>
<gene>
    <name evidence="6" type="ORF">EHQ17_09335</name>
</gene>
<evidence type="ECO:0000256" key="3">
    <source>
        <dbReference type="ARBA" id="ARBA00023180"/>
    </source>
</evidence>
<protein>
    <recommendedName>
        <fullName evidence="8">Integrin</fullName>
    </recommendedName>
</protein>
<keyword evidence="5" id="KW-1133">Transmembrane helix</keyword>
<dbReference type="Pfam" id="PF14312">
    <property type="entry name" value="FG-GAP_2"/>
    <property type="match status" value="7"/>
</dbReference>
<keyword evidence="2" id="KW-0677">Repeat</keyword>
<dbReference type="Gene3D" id="2.130.10.130">
    <property type="entry name" value="Integrin alpha, N-terminal"/>
    <property type="match status" value="3"/>
</dbReference>
<sequence>MMHFELQNFNSRRRLGKKTYYFLFSCMISFTFFQCQYKPRDQGDILGLIGSGYAVGSLTNGGIEYPPAVPGTPVPVNGVWINEAYFKATNVTGSTYFGNSIAVSGDTMVVGSFRENSNQIGPTNGPTASADQSLFASGAVYVFRKVAGNWIQEAYLKASNPGMSDFFGTSVAISGNTVVVGAPMNGGSGSIYVFQRVGTVWSEQARLKASNWDAGDRFGSVVSIDGDVIVIGAEWENSSQNTVTNGTTASADNSLNDAGAAYIFRRNAGVWTQEAYLKAPNPGNGDYFGSAVSISGDTVVVGAYKEDSQAVTTNGTTASADNSKSESGAAYVFRRTAGIWGQEAFLKASNLDPNDQFGKTLSVSNNTIVIGAALEDSNVNTITNGATASPVNALAGSGAAYIFERTGVTWTQTAYLKAKNVQAGDQFGTAVAVEGNFIAVGAINESCGQSTVTYGPLVVWDERAPQSGAVYMFRKTDGRWGEYSYFKAPNAGNADLFGSGVSLSGTRIVVGAPQESSNQNTITNGPTASTDDSEYRSGAAYAFER</sequence>
<dbReference type="AlphaFoldDB" id="A0A5F1Z1Y0"/>
<name>A0A5F1Z1Y0_9LEPT</name>
<reference evidence="6" key="1">
    <citation type="journal article" date="2019" name="PLoS Negl. Trop. Dis.">
        <title>Revisiting the worldwide diversity of Leptospira species in the environment.</title>
        <authorList>
            <person name="Vincent A.T."/>
            <person name="Schiettekatte O."/>
            <person name="Bourhy P."/>
            <person name="Veyrier F.J."/>
            <person name="Picardeau M."/>
        </authorList>
    </citation>
    <scope>NUCLEOTIDE SEQUENCE [LARGE SCALE GENOMIC DNA]</scope>
    <source>
        <strain evidence="6">201800299</strain>
    </source>
</reference>
<dbReference type="PANTHER" id="PTHR36220">
    <property type="entry name" value="UNNAMED PRODUCT"/>
    <property type="match status" value="1"/>
</dbReference>
<dbReference type="InterPro" id="IPR011043">
    <property type="entry name" value="Gal_Oxase/kelch_b-propeller"/>
</dbReference>
<feature type="region of interest" description="Disordered" evidence="4">
    <location>
        <begin position="513"/>
        <end position="533"/>
    </location>
</feature>
<evidence type="ECO:0000313" key="7">
    <source>
        <dbReference type="Proteomes" id="UP000298277"/>
    </source>
</evidence>
<dbReference type="InterPro" id="IPR013517">
    <property type="entry name" value="FG-GAP"/>
</dbReference>
<keyword evidence="3" id="KW-0325">Glycoprotein</keyword>
<evidence type="ECO:0000256" key="5">
    <source>
        <dbReference type="SAM" id="Phobius"/>
    </source>
</evidence>
<evidence type="ECO:0000313" key="6">
    <source>
        <dbReference type="EMBL" id="TGK34606.1"/>
    </source>
</evidence>
<evidence type="ECO:0008006" key="8">
    <source>
        <dbReference type="Google" id="ProtNLM"/>
    </source>
</evidence>
<dbReference type="Proteomes" id="UP000298277">
    <property type="component" value="Unassembled WGS sequence"/>
</dbReference>
<dbReference type="InterPro" id="IPR028994">
    <property type="entry name" value="Integrin_alpha_N"/>
</dbReference>
<evidence type="ECO:0000256" key="2">
    <source>
        <dbReference type="ARBA" id="ARBA00022737"/>
    </source>
</evidence>